<protein>
    <recommendedName>
        <fullName evidence="4">Aminopeptidase</fullName>
    </recommendedName>
</protein>
<dbReference type="PIRSF" id="PIRSF005700">
    <property type="entry name" value="PepC"/>
    <property type="match status" value="1"/>
</dbReference>
<dbReference type="EMBL" id="CP038810">
    <property type="protein sequence ID" value="QBZ98971.1"/>
    <property type="molecule type" value="Genomic_DNA"/>
</dbReference>
<keyword evidence="7" id="KW-1185">Reference proteome</keyword>
<keyword evidence="3 4" id="KW-0788">Thiol protease</keyword>
<dbReference type="KEGG" id="fsn:GS03_02483"/>
<dbReference type="OrthoDB" id="9814054at2"/>
<dbReference type="Pfam" id="PF03051">
    <property type="entry name" value="Peptidase_C1_2"/>
    <property type="match status" value="1"/>
</dbReference>
<dbReference type="GO" id="GO:0070005">
    <property type="term" value="F:cysteine-type aminopeptidase activity"/>
    <property type="evidence" value="ECO:0007669"/>
    <property type="project" value="InterPro"/>
</dbReference>
<evidence type="ECO:0000256" key="3">
    <source>
        <dbReference type="ARBA" id="ARBA00022807"/>
    </source>
</evidence>
<dbReference type="PANTHER" id="PTHR10363">
    <property type="entry name" value="BLEOMYCIN HYDROLASE"/>
    <property type="match status" value="1"/>
</dbReference>
<keyword evidence="1 4" id="KW-0645">Protease</keyword>
<dbReference type="GO" id="GO:0043418">
    <property type="term" value="P:homocysteine catabolic process"/>
    <property type="evidence" value="ECO:0007669"/>
    <property type="project" value="TreeGrafter"/>
</dbReference>
<dbReference type="InterPro" id="IPR000169">
    <property type="entry name" value="Pept_cys_AS"/>
</dbReference>
<dbReference type="GO" id="GO:0009636">
    <property type="term" value="P:response to toxic substance"/>
    <property type="evidence" value="ECO:0007669"/>
    <property type="project" value="TreeGrafter"/>
</dbReference>
<evidence type="ECO:0000313" key="6">
    <source>
        <dbReference type="EMBL" id="QBZ98971.1"/>
    </source>
</evidence>
<name>A0A4P7PVD8_9FLAO</name>
<accession>A0A4P7PVD8</accession>
<dbReference type="PANTHER" id="PTHR10363:SF2">
    <property type="entry name" value="BLEOMYCIN HYDROLASE"/>
    <property type="match status" value="1"/>
</dbReference>
<feature type="active site" evidence="5">
    <location>
        <position position="44"/>
    </location>
</feature>
<feature type="active site" evidence="5">
    <location>
        <position position="318"/>
    </location>
</feature>
<gene>
    <name evidence="6" type="ORF">GS03_02483</name>
</gene>
<dbReference type="SUPFAM" id="SSF54001">
    <property type="entry name" value="Cysteine proteinases"/>
    <property type="match status" value="1"/>
</dbReference>
<evidence type="ECO:0000256" key="5">
    <source>
        <dbReference type="PIRSR" id="PIRSR005700-1"/>
    </source>
</evidence>
<sequence>MNKSIFYVAILLFGCAGFSQTYEFHTIKDIEAMPVISQDKTGTCWSFSTTSFLEAEIIRLTGKKIDLSEMYNVRNTYLDKAENYVMRQGKAQFSEGGLSHDVINSARKYGVVPESNFTGKTNPNSKYNHEKMVAELEKIVKKAVAETPKNYPNWKADYAKVLDTYMGKFNESDKIVSSQQAIDNNKINYEGKSLTPKQFLATTKLNLDDYVTISSFTNEPFYTNFILNIPDNFANGNYYNLPLDEFIQNIDNALDKGYTLALDTDNSERTFSGEEGIAVIPEDENDSDTILTQIKPEKKISPEYRQAEFENFDTVDDHLMHIVGKVADQKGNQYYKVKNSWGKQSGRDGFVYMSVPYVRLKAISVMLHKDGLIKKTKSSLGV</sequence>
<dbReference type="Proteomes" id="UP000296862">
    <property type="component" value="Chromosome"/>
</dbReference>
<feature type="active site" evidence="5">
    <location>
        <position position="339"/>
    </location>
</feature>
<keyword evidence="4" id="KW-0031">Aminopeptidase</keyword>
<keyword evidence="2 4" id="KW-0378">Hydrolase</keyword>
<dbReference type="GO" id="GO:0005737">
    <property type="term" value="C:cytoplasm"/>
    <property type="evidence" value="ECO:0007669"/>
    <property type="project" value="TreeGrafter"/>
</dbReference>
<organism evidence="6 7">
    <name type="scientific">Flavobacterium sangjuense</name>
    <dbReference type="NCBI Taxonomy" id="2518177"/>
    <lineage>
        <taxon>Bacteria</taxon>
        <taxon>Pseudomonadati</taxon>
        <taxon>Bacteroidota</taxon>
        <taxon>Flavobacteriia</taxon>
        <taxon>Flavobacteriales</taxon>
        <taxon>Flavobacteriaceae</taxon>
        <taxon>Flavobacterium</taxon>
    </lineage>
</organism>
<evidence type="ECO:0000256" key="4">
    <source>
        <dbReference type="PIRNR" id="PIRNR005700"/>
    </source>
</evidence>
<evidence type="ECO:0000256" key="1">
    <source>
        <dbReference type="ARBA" id="ARBA00022670"/>
    </source>
</evidence>
<evidence type="ECO:0000313" key="7">
    <source>
        <dbReference type="Proteomes" id="UP000296862"/>
    </source>
</evidence>
<dbReference type="PROSITE" id="PS51257">
    <property type="entry name" value="PROKAR_LIPOPROTEIN"/>
    <property type="match status" value="1"/>
</dbReference>
<dbReference type="AlphaFoldDB" id="A0A4P7PVD8"/>
<comment type="similarity">
    <text evidence="4">Belongs to the peptidase C1 family.</text>
</comment>
<reference evidence="6 7" key="1">
    <citation type="submission" date="2019-04" db="EMBL/GenBank/DDBJ databases">
        <title>Flavobacterium sp. GS03.</title>
        <authorList>
            <person name="Kim H."/>
        </authorList>
    </citation>
    <scope>NUCLEOTIDE SEQUENCE [LARGE SCALE GENOMIC DNA]</scope>
    <source>
        <strain evidence="6 7">GS03</strain>
    </source>
</reference>
<dbReference type="InterPro" id="IPR004134">
    <property type="entry name" value="Peptidase_C1B"/>
</dbReference>
<proteinExistence type="inferred from homology"/>
<dbReference type="Gene3D" id="3.90.70.10">
    <property type="entry name" value="Cysteine proteinases"/>
    <property type="match status" value="1"/>
</dbReference>
<dbReference type="InterPro" id="IPR038765">
    <property type="entry name" value="Papain-like_cys_pep_sf"/>
</dbReference>
<dbReference type="GO" id="GO:0006508">
    <property type="term" value="P:proteolysis"/>
    <property type="evidence" value="ECO:0007669"/>
    <property type="project" value="UniProtKB-KW"/>
</dbReference>
<dbReference type="RefSeq" id="WP_136152844.1">
    <property type="nucleotide sequence ID" value="NZ_CP038810.1"/>
</dbReference>
<dbReference type="PROSITE" id="PS00139">
    <property type="entry name" value="THIOL_PROTEASE_CYS"/>
    <property type="match status" value="1"/>
</dbReference>
<evidence type="ECO:0000256" key="2">
    <source>
        <dbReference type="ARBA" id="ARBA00022801"/>
    </source>
</evidence>